<gene>
    <name evidence="4" type="ORF">UFOPK3401_00575</name>
</gene>
<dbReference type="AlphaFoldDB" id="A0A6J7DDG6"/>
<keyword evidence="2" id="KW-0812">Transmembrane</keyword>
<feature type="domain" description="TadE-like" evidence="3">
    <location>
        <begin position="27"/>
        <end position="68"/>
    </location>
</feature>
<accession>A0A6J7DDG6</accession>
<proteinExistence type="predicted"/>
<name>A0A6J7DDG6_9ZZZZ</name>
<evidence type="ECO:0000313" key="4">
    <source>
        <dbReference type="EMBL" id="CAB4866875.1"/>
    </source>
</evidence>
<dbReference type="InterPro" id="IPR012495">
    <property type="entry name" value="TadE-like_dom"/>
</dbReference>
<evidence type="ECO:0000256" key="1">
    <source>
        <dbReference type="SAM" id="MobiDB-lite"/>
    </source>
</evidence>
<dbReference type="EMBL" id="CAFBLM010000018">
    <property type="protein sequence ID" value="CAB4866875.1"/>
    <property type="molecule type" value="Genomic_DNA"/>
</dbReference>
<keyword evidence="2" id="KW-0472">Membrane</keyword>
<reference evidence="4" key="1">
    <citation type="submission" date="2020-05" db="EMBL/GenBank/DDBJ databases">
        <authorList>
            <person name="Chiriac C."/>
            <person name="Salcher M."/>
            <person name="Ghai R."/>
            <person name="Kavagutti S V."/>
        </authorList>
    </citation>
    <scope>NUCLEOTIDE SEQUENCE</scope>
</reference>
<sequence length="240" mass="25076">MRRRSDADAKPTWLMRHRLARANGDSGAAAVEFALIAPLLIALIFGVIEMSFAFRHSSALNSMTASAAHAAAAKPIPSAKSSGSGLSIINAALTDLARNASTLSAGDYIYIYSADGSGQPDGSTSSNPCPASTCLEYAFDGGNADGTATVSNFHKYSGSWNGSDLQAECGDGVGVYIDSLHNWLSGTSRLLGVGPDLGLEAQQVVTVYPSQTFNPNALCGARKSDKHDRRHHHDSGFGGR</sequence>
<evidence type="ECO:0000259" key="3">
    <source>
        <dbReference type="Pfam" id="PF07811"/>
    </source>
</evidence>
<feature type="region of interest" description="Disordered" evidence="1">
    <location>
        <begin position="218"/>
        <end position="240"/>
    </location>
</feature>
<keyword evidence="2" id="KW-1133">Transmembrane helix</keyword>
<dbReference type="Pfam" id="PF07811">
    <property type="entry name" value="TadE"/>
    <property type="match status" value="1"/>
</dbReference>
<evidence type="ECO:0000256" key="2">
    <source>
        <dbReference type="SAM" id="Phobius"/>
    </source>
</evidence>
<protein>
    <submittedName>
        <fullName evidence="4">Unannotated protein</fullName>
    </submittedName>
</protein>
<organism evidence="4">
    <name type="scientific">freshwater metagenome</name>
    <dbReference type="NCBI Taxonomy" id="449393"/>
    <lineage>
        <taxon>unclassified sequences</taxon>
        <taxon>metagenomes</taxon>
        <taxon>ecological metagenomes</taxon>
    </lineage>
</organism>
<feature type="transmembrane region" description="Helical" evidence="2">
    <location>
        <begin position="33"/>
        <end position="54"/>
    </location>
</feature>